<accession>A0A1T5LM88</accession>
<dbReference type="RefSeq" id="WP_079688025.1">
    <property type="nucleotide sequence ID" value="NZ_FUZU01000002.1"/>
</dbReference>
<evidence type="ECO:0000313" key="3">
    <source>
        <dbReference type="Proteomes" id="UP000190961"/>
    </source>
</evidence>
<proteinExistence type="predicted"/>
<dbReference type="Pfam" id="PF13557">
    <property type="entry name" value="Phenol_MetA_deg"/>
    <property type="match status" value="1"/>
</dbReference>
<keyword evidence="1" id="KW-0732">Signal</keyword>
<feature type="signal peptide" evidence="1">
    <location>
        <begin position="1"/>
        <end position="24"/>
    </location>
</feature>
<dbReference type="PROSITE" id="PS51257">
    <property type="entry name" value="PROKAR_LIPOPROTEIN"/>
    <property type="match status" value="1"/>
</dbReference>
<feature type="chain" id="PRO_5012979092" description="MetA-pathway of phenol degradation" evidence="1">
    <location>
        <begin position="25"/>
        <end position="358"/>
    </location>
</feature>
<dbReference type="STRING" id="688867.SAMN05660236_3513"/>
<evidence type="ECO:0000313" key="2">
    <source>
        <dbReference type="EMBL" id="SKC77107.1"/>
    </source>
</evidence>
<organism evidence="2 3">
    <name type="scientific">Ohtaekwangia koreensis</name>
    <dbReference type="NCBI Taxonomy" id="688867"/>
    <lineage>
        <taxon>Bacteria</taxon>
        <taxon>Pseudomonadati</taxon>
        <taxon>Bacteroidota</taxon>
        <taxon>Cytophagia</taxon>
        <taxon>Cytophagales</taxon>
        <taxon>Fulvivirgaceae</taxon>
        <taxon>Ohtaekwangia</taxon>
    </lineage>
</organism>
<dbReference type="OrthoDB" id="735059at2"/>
<reference evidence="2 3" key="1">
    <citation type="submission" date="2017-02" db="EMBL/GenBank/DDBJ databases">
        <authorList>
            <person name="Peterson S.W."/>
        </authorList>
    </citation>
    <scope>NUCLEOTIDE SEQUENCE [LARGE SCALE GENOMIC DNA]</scope>
    <source>
        <strain evidence="2 3">DSM 25262</strain>
    </source>
</reference>
<dbReference type="InterPro" id="IPR025737">
    <property type="entry name" value="FApF"/>
</dbReference>
<evidence type="ECO:0008006" key="4">
    <source>
        <dbReference type="Google" id="ProtNLM"/>
    </source>
</evidence>
<keyword evidence="3" id="KW-1185">Reference proteome</keyword>
<sequence length="358" mass="40304">MNVKFYSIYILLFAVLLANTNSFAQGCVAVRNMSSCSLSFDSTVNKSWQLSMNYRYFKSFRHFRGKEEEKNRVDNGTEVINNDNSLLLGVSYTLNRRWSFSATIPLIFIDRSSLYEHKGNTSGERYHTSSKGLGDIRVMGYLSALPHARKTHLLVGLGVKLPTGNYNYKDDFHKADGIQHLPVDQSIQLGDGGTGIITEFDFSQQLGIKWHGYATGIYLFNPRNTNGTLRSQTLTNNIPLSNEMSVVDQFLFRVGARYSIKKIQLSLGGRYEGIPYKDVFGDSDGFRRPGYIISVEPAIAFTTGQHSFGANLPIALERNRTQSVIDKERTKITGTYQHGDAAFADWLISISYAYRLSK</sequence>
<evidence type="ECO:0000256" key="1">
    <source>
        <dbReference type="SAM" id="SignalP"/>
    </source>
</evidence>
<dbReference type="AlphaFoldDB" id="A0A1T5LM88"/>
<name>A0A1T5LM88_9BACT</name>
<dbReference type="EMBL" id="FUZU01000002">
    <property type="protein sequence ID" value="SKC77107.1"/>
    <property type="molecule type" value="Genomic_DNA"/>
</dbReference>
<protein>
    <recommendedName>
        <fullName evidence="4">MetA-pathway of phenol degradation</fullName>
    </recommendedName>
</protein>
<dbReference type="Proteomes" id="UP000190961">
    <property type="component" value="Unassembled WGS sequence"/>
</dbReference>
<gene>
    <name evidence="2" type="ORF">SAMN05660236_3513</name>
</gene>